<dbReference type="HOGENOM" id="CLU_012893_5_0_2"/>
<dbReference type="Proteomes" id="UP000006903">
    <property type="component" value="Chromosome"/>
</dbReference>
<feature type="transmembrane region" description="Helical" evidence="7">
    <location>
        <begin position="204"/>
        <end position="228"/>
    </location>
</feature>
<evidence type="ECO:0000256" key="2">
    <source>
        <dbReference type="ARBA" id="ARBA00022448"/>
    </source>
</evidence>
<evidence type="ECO:0000256" key="6">
    <source>
        <dbReference type="ARBA" id="ARBA00023136"/>
    </source>
</evidence>
<dbReference type="EMBL" id="CP001140">
    <property type="protein sequence ID" value="ACL10528.1"/>
    <property type="molecule type" value="Genomic_DNA"/>
</dbReference>
<dbReference type="STRING" id="490899.DKAM_0200"/>
<dbReference type="PIRSF" id="PIRSF006603">
    <property type="entry name" value="DinF"/>
    <property type="match status" value="1"/>
</dbReference>
<dbReference type="eggNOG" id="arCOG01731">
    <property type="taxonomic scope" value="Archaea"/>
</dbReference>
<feature type="transmembrane region" description="Helical" evidence="7">
    <location>
        <begin position="373"/>
        <end position="393"/>
    </location>
</feature>
<name>B8D2Y1_DESA1</name>
<dbReference type="GO" id="GO:0042910">
    <property type="term" value="F:xenobiotic transmembrane transporter activity"/>
    <property type="evidence" value="ECO:0007669"/>
    <property type="project" value="InterPro"/>
</dbReference>
<evidence type="ECO:0000313" key="8">
    <source>
        <dbReference type="EMBL" id="ACL10528.1"/>
    </source>
</evidence>
<dbReference type="CDD" id="cd13142">
    <property type="entry name" value="MATE_like_12"/>
    <property type="match status" value="1"/>
</dbReference>
<feature type="transmembrane region" description="Helical" evidence="7">
    <location>
        <begin position="67"/>
        <end position="89"/>
    </location>
</feature>
<proteinExistence type="predicted"/>
<dbReference type="InterPro" id="IPR052031">
    <property type="entry name" value="Membrane_Transporter-Flippase"/>
</dbReference>
<keyword evidence="2" id="KW-0813">Transport</keyword>
<dbReference type="GO" id="GO:0005886">
    <property type="term" value="C:plasma membrane"/>
    <property type="evidence" value="ECO:0007669"/>
    <property type="project" value="UniProtKB-SubCell"/>
</dbReference>
<feature type="transmembrane region" description="Helical" evidence="7">
    <location>
        <begin position="101"/>
        <end position="122"/>
    </location>
</feature>
<dbReference type="PANTHER" id="PTHR43549">
    <property type="entry name" value="MULTIDRUG RESISTANCE PROTEIN YPNP-RELATED"/>
    <property type="match status" value="1"/>
</dbReference>
<protein>
    <submittedName>
        <fullName evidence="8">MATE efflux family protein</fullName>
    </submittedName>
</protein>
<dbReference type="GO" id="GO:0015297">
    <property type="term" value="F:antiporter activity"/>
    <property type="evidence" value="ECO:0007669"/>
    <property type="project" value="InterPro"/>
</dbReference>
<feature type="transmembrane region" description="Helical" evidence="7">
    <location>
        <begin position="176"/>
        <end position="198"/>
    </location>
</feature>
<organism evidence="8 9">
    <name type="scientific">Desulfurococcus amylolyticus (strain DSM 18924 / JCM 16383 / VKM B-2413 / 1221n)</name>
    <name type="common">Desulfurococcus kamchatkensis</name>
    <dbReference type="NCBI Taxonomy" id="490899"/>
    <lineage>
        <taxon>Archaea</taxon>
        <taxon>Thermoproteota</taxon>
        <taxon>Thermoprotei</taxon>
        <taxon>Desulfurococcales</taxon>
        <taxon>Desulfurococcaceae</taxon>
        <taxon>Desulfurococcus</taxon>
    </lineage>
</organism>
<feature type="transmembrane region" description="Helical" evidence="7">
    <location>
        <begin position="20"/>
        <end position="44"/>
    </location>
</feature>
<dbReference type="KEGG" id="dka:DKAM_0200"/>
<evidence type="ECO:0000313" key="9">
    <source>
        <dbReference type="Proteomes" id="UP000006903"/>
    </source>
</evidence>
<evidence type="ECO:0000256" key="5">
    <source>
        <dbReference type="ARBA" id="ARBA00022989"/>
    </source>
</evidence>
<dbReference type="InterPro" id="IPR002528">
    <property type="entry name" value="MATE_fam"/>
</dbReference>
<accession>B8D2Y1</accession>
<keyword evidence="3" id="KW-1003">Cell membrane</keyword>
<feature type="transmembrane region" description="Helical" evidence="7">
    <location>
        <begin position="303"/>
        <end position="324"/>
    </location>
</feature>
<evidence type="ECO:0000256" key="4">
    <source>
        <dbReference type="ARBA" id="ARBA00022692"/>
    </source>
</evidence>
<dbReference type="Pfam" id="PF01554">
    <property type="entry name" value="MatE"/>
    <property type="match status" value="2"/>
</dbReference>
<dbReference type="PANTHER" id="PTHR43549:SF2">
    <property type="entry name" value="MULTIDRUG RESISTANCE PROTEIN NORM-RELATED"/>
    <property type="match status" value="1"/>
</dbReference>
<reference evidence="8 9" key="1">
    <citation type="journal article" date="2009" name="J. Bacteriol.">
        <title>Complete genome sequence of the anaerobic, protein-degrading hyperthermophilic crenarchaeon Desulfurococcus kamchatkensis.</title>
        <authorList>
            <person name="Ravin N.V."/>
            <person name="Mardanov A.V."/>
            <person name="Beletsky A.V."/>
            <person name="Kublanov I.V."/>
            <person name="Kolganova T.V."/>
            <person name="Lebedinsky A.V."/>
            <person name="Chernyh N.A."/>
            <person name="Bonch-Osmolovskaya E.A."/>
            <person name="Skryabin K.G."/>
        </authorList>
    </citation>
    <scope>NUCLEOTIDE SEQUENCE [LARGE SCALE GENOMIC DNA]</scope>
    <source>
        <strain evidence="9">DSM 18924 / JCM 16383 / VKM B-2413 / 1221n</strain>
    </source>
</reference>
<comment type="subcellular location">
    <subcellularLocation>
        <location evidence="1">Cell membrane</location>
        <topology evidence="1">Multi-pass membrane protein</topology>
    </subcellularLocation>
</comment>
<feature type="transmembrane region" description="Helical" evidence="7">
    <location>
        <begin position="277"/>
        <end position="297"/>
    </location>
</feature>
<feature type="transmembrane region" description="Helical" evidence="7">
    <location>
        <begin position="414"/>
        <end position="436"/>
    </location>
</feature>
<keyword evidence="4 7" id="KW-0812">Transmembrane</keyword>
<gene>
    <name evidence="8" type="ordered locus">DKAM_0200</name>
</gene>
<evidence type="ECO:0000256" key="3">
    <source>
        <dbReference type="ARBA" id="ARBA00022475"/>
    </source>
</evidence>
<feature type="transmembrane region" description="Helical" evidence="7">
    <location>
        <begin position="442"/>
        <end position="462"/>
    </location>
</feature>
<evidence type="ECO:0000256" key="1">
    <source>
        <dbReference type="ARBA" id="ARBA00004651"/>
    </source>
</evidence>
<feature type="transmembrane region" description="Helical" evidence="7">
    <location>
        <begin position="142"/>
        <end position="164"/>
    </location>
</feature>
<keyword evidence="5 7" id="KW-1133">Transmembrane helix</keyword>
<keyword evidence="6 7" id="KW-0472">Membrane</keyword>
<dbReference type="InterPro" id="IPR048279">
    <property type="entry name" value="MdtK-like"/>
</dbReference>
<feature type="transmembrane region" description="Helical" evidence="7">
    <location>
        <begin position="336"/>
        <end position="353"/>
    </location>
</feature>
<evidence type="ECO:0000256" key="7">
    <source>
        <dbReference type="SAM" id="Phobius"/>
    </source>
</evidence>
<sequence length="470" mass="51998">MIEKMMRIEENRERILYGSIGRTLLWLGLPLMVVQLVNVSYNIVDTYWLSRYSEIAYAVPRQVMPTFMLWNSIAQGLMAANLALITQLLGARRYDEARKYVSFFVSATLLINSVVSIIYFILRPMIFSYIVRTPPLLYNDTLTYSGIITLDIVFSAFTLTYSTILQSIGDTRTPALINFGAASMNMVLDPIFILGVGINGSMLIPPMGVAGAAYATILSRFIGLLLLYDRLNKKYPYLKPRLTLKIESDWLAKNLRIGAPVTLMMASNSLAFMFQNALINQFGEYVAAAAAIGLIMMDLADATLWGFTSSIAVMVGQALGAGLIDRARKVAFKSMLYIGVSTLIGSSIVYMLREAFISVFTDNQVILSEADRFITVFLPSIVFFALFFIGMSVGRGSGHTMVPTIMGIIRLWGIRILLGYILAFTIGLGSLGVWISMSLSNVVAGLLMIIWVARGGWAIPVIKTREPETV</sequence>
<dbReference type="AlphaFoldDB" id="B8D2Y1"/>